<organism evidence="1 2">
    <name type="scientific">Schizothecium vesticola</name>
    <dbReference type="NCBI Taxonomy" id="314040"/>
    <lineage>
        <taxon>Eukaryota</taxon>
        <taxon>Fungi</taxon>
        <taxon>Dikarya</taxon>
        <taxon>Ascomycota</taxon>
        <taxon>Pezizomycotina</taxon>
        <taxon>Sordariomycetes</taxon>
        <taxon>Sordariomycetidae</taxon>
        <taxon>Sordariales</taxon>
        <taxon>Schizotheciaceae</taxon>
        <taxon>Schizothecium</taxon>
    </lineage>
</organism>
<gene>
    <name evidence="1" type="ORF">B0T18DRAFT_400766</name>
</gene>
<dbReference type="EMBL" id="JAUKUD010000001">
    <property type="protein sequence ID" value="KAK0755152.1"/>
    <property type="molecule type" value="Genomic_DNA"/>
</dbReference>
<dbReference type="AlphaFoldDB" id="A0AA40FCM7"/>
<name>A0AA40FCM7_9PEZI</name>
<evidence type="ECO:0000313" key="1">
    <source>
        <dbReference type="EMBL" id="KAK0755152.1"/>
    </source>
</evidence>
<comment type="caution">
    <text evidence="1">The sequence shown here is derived from an EMBL/GenBank/DDBJ whole genome shotgun (WGS) entry which is preliminary data.</text>
</comment>
<dbReference type="PANTHER" id="PTHR37540:SF9">
    <property type="entry name" value="ZN(2)-C6 FUNGAL-TYPE DOMAIN-CONTAINING PROTEIN"/>
    <property type="match status" value="1"/>
</dbReference>
<proteinExistence type="predicted"/>
<dbReference type="PANTHER" id="PTHR37540">
    <property type="entry name" value="TRANSCRIPTION FACTOR (ACR-2), PUTATIVE-RELATED-RELATED"/>
    <property type="match status" value="1"/>
</dbReference>
<sequence>MAPTKTQARPVTVQFIVTTTLDKADADTRRLIRSHVMRGKNTGKTRPSKAIKRAIPLSPPDADEVEGRSSAEARTVVPKQSTWVAPRPRMVATDLDLFETTSGLSPSLKDLISKAFNVIKPATFATQLFGRPLDSSDLFCFSNLSLHPAMLPSLLFTAQAYHDIVTNSTDGRTAQRYLAQALRQLQQTLSDGEGAPSYNTMIVVASLATGSLIAGDFETAKKHLDGLHRILNMRGGIQALQQGGAVEYKAQSMDLALHMGLGTPTRFIRPDITYDPTISPIQYPSISQHFPELSPLLASATSHGSPLQKLVNTYADCRSFSDKADVVRVTGHYMQPALYIQLGRSVTYRLLHLPGIAVREGLGIGTAEELLRLGMLSFVKTVMIRASWIGKRMVFMRGQVEATLKNRLAGPVLEWPKLLLWGLWIGALAVLGDVCSDGPDGIEWVVLGMKRTISALGLNGWDEVKGVLKEFMWIDVLHDEEGRRIYQSLGMPDGRGKEVSGWLDATWTPSGELADEALHRLTGLCA</sequence>
<reference evidence="1" key="1">
    <citation type="submission" date="2023-06" db="EMBL/GenBank/DDBJ databases">
        <title>Genome-scale phylogeny and comparative genomics of the fungal order Sordariales.</title>
        <authorList>
            <consortium name="Lawrence Berkeley National Laboratory"/>
            <person name="Hensen N."/>
            <person name="Bonometti L."/>
            <person name="Westerberg I."/>
            <person name="Brannstrom I.O."/>
            <person name="Guillou S."/>
            <person name="Cros-Aarteil S."/>
            <person name="Calhoun S."/>
            <person name="Haridas S."/>
            <person name="Kuo A."/>
            <person name="Mondo S."/>
            <person name="Pangilinan J."/>
            <person name="Riley R."/>
            <person name="LaButti K."/>
            <person name="Andreopoulos B."/>
            <person name="Lipzen A."/>
            <person name="Chen C."/>
            <person name="Yanf M."/>
            <person name="Daum C."/>
            <person name="Ng V."/>
            <person name="Clum A."/>
            <person name="Steindorff A."/>
            <person name="Ohm R."/>
            <person name="Martin F."/>
            <person name="Silar P."/>
            <person name="Natvig D."/>
            <person name="Lalanne C."/>
            <person name="Gautier V."/>
            <person name="Ament-velasquez S.L."/>
            <person name="Kruys A."/>
            <person name="Hutchinson M.I."/>
            <person name="Powell A.J."/>
            <person name="Barry K."/>
            <person name="Miller A.N."/>
            <person name="Grigoriev I.V."/>
            <person name="Debuchy R."/>
            <person name="Gladieux P."/>
            <person name="Thoren M.H."/>
            <person name="Johannesson H."/>
        </authorList>
    </citation>
    <scope>NUCLEOTIDE SEQUENCE</scope>
    <source>
        <strain evidence="1">SMH3187-1</strain>
    </source>
</reference>
<accession>A0AA40FCM7</accession>
<dbReference type="Proteomes" id="UP001172155">
    <property type="component" value="Unassembled WGS sequence"/>
</dbReference>
<keyword evidence="2" id="KW-1185">Reference proteome</keyword>
<protein>
    <submittedName>
        <fullName evidence="1">Uncharacterized protein</fullName>
    </submittedName>
</protein>
<evidence type="ECO:0000313" key="2">
    <source>
        <dbReference type="Proteomes" id="UP001172155"/>
    </source>
</evidence>